<evidence type="ECO:0000313" key="2">
    <source>
        <dbReference type="Proteomes" id="UP001057402"/>
    </source>
</evidence>
<reference evidence="2" key="1">
    <citation type="journal article" date="2023" name="Front. Plant Sci.">
        <title>Chromosomal-level genome assembly of Melastoma candidum provides insights into trichome evolution.</title>
        <authorList>
            <person name="Zhong Y."/>
            <person name="Wu W."/>
            <person name="Sun C."/>
            <person name="Zou P."/>
            <person name="Liu Y."/>
            <person name="Dai S."/>
            <person name="Zhou R."/>
        </authorList>
    </citation>
    <scope>NUCLEOTIDE SEQUENCE [LARGE SCALE GENOMIC DNA]</scope>
</reference>
<dbReference type="Proteomes" id="UP001057402">
    <property type="component" value="Chromosome 9"/>
</dbReference>
<evidence type="ECO:0000313" key="1">
    <source>
        <dbReference type="EMBL" id="KAI4326254.1"/>
    </source>
</evidence>
<dbReference type="EMBL" id="CM042888">
    <property type="protein sequence ID" value="KAI4326254.1"/>
    <property type="molecule type" value="Genomic_DNA"/>
</dbReference>
<accession>A0ACB9MS01</accession>
<sequence>MNTGRGMHPVGSFGSGDMRGCPVLESANEQSNTEEGCPSGSANGRFPSLLQDTLLKKMGAEFIGTFMLIFAATATSIVNQKSKGAETLLGLAASTGLAVMVVILATGHISGAHLNPAVTISFAALNSFPWRHVSPYISAQLTASLCAAFVLEGIFYPTMGGGVTTPSTNYYRAFALELIISFNLMFVTTAMATDTQAVGGLSGIAVGATVTLNILIAGPTTGASMNPVRTLGPAIATGNYTAIWIYLTAPVIGALLGAATYAAVRVPNCGGGSSEEHRRRRP</sequence>
<proteinExistence type="predicted"/>
<name>A0ACB9MS01_9MYRT</name>
<protein>
    <submittedName>
        <fullName evidence="1">Uncharacterized protein</fullName>
    </submittedName>
</protein>
<gene>
    <name evidence="1" type="ORF">MLD38_031585</name>
</gene>
<organism evidence="1 2">
    <name type="scientific">Melastoma candidum</name>
    <dbReference type="NCBI Taxonomy" id="119954"/>
    <lineage>
        <taxon>Eukaryota</taxon>
        <taxon>Viridiplantae</taxon>
        <taxon>Streptophyta</taxon>
        <taxon>Embryophyta</taxon>
        <taxon>Tracheophyta</taxon>
        <taxon>Spermatophyta</taxon>
        <taxon>Magnoliopsida</taxon>
        <taxon>eudicotyledons</taxon>
        <taxon>Gunneridae</taxon>
        <taxon>Pentapetalae</taxon>
        <taxon>rosids</taxon>
        <taxon>malvids</taxon>
        <taxon>Myrtales</taxon>
        <taxon>Melastomataceae</taxon>
        <taxon>Melastomatoideae</taxon>
        <taxon>Melastomateae</taxon>
        <taxon>Melastoma</taxon>
    </lineage>
</organism>
<comment type="caution">
    <text evidence="1">The sequence shown here is derived from an EMBL/GenBank/DDBJ whole genome shotgun (WGS) entry which is preliminary data.</text>
</comment>
<keyword evidence="2" id="KW-1185">Reference proteome</keyword>